<accession>A0ABV8ZZZ5</accession>
<dbReference type="Proteomes" id="UP001595999">
    <property type="component" value="Unassembled WGS sequence"/>
</dbReference>
<keyword evidence="3" id="KW-1185">Reference proteome</keyword>
<comment type="caution">
    <text evidence="2">The sequence shown here is derived from an EMBL/GenBank/DDBJ whole genome shotgun (WGS) entry which is preliminary data.</text>
</comment>
<evidence type="ECO:0000313" key="3">
    <source>
        <dbReference type="Proteomes" id="UP001595999"/>
    </source>
</evidence>
<keyword evidence="1" id="KW-0732">Signal</keyword>
<dbReference type="EMBL" id="JBHSEK010000021">
    <property type="protein sequence ID" value="MFC4492165.1"/>
    <property type="molecule type" value="Genomic_DNA"/>
</dbReference>
<dbReference type="Gene3D" id="1.10.760.10">
    <property type="entry name" value="Cytochrome c-like domain"/>
    <property type="match status" value="1"/>
</dbReference>
<evidence type="ECO:0008006" key="4">
    <source>
        <dbReference type="Google" id="ProtNLM"/>
    </source>
</evidence>
<dbReference type="SUPFAM" id="SSF46626">
    <property type="entry name" value="Cytochrome c"/>
    <property type="match status" value="1"/>
</dbReference>
<protein>
    <recommendedName>
        <fullName evidence="4">Sulfite:cytochrome C oxidoreductase subunit B</fullName>
    </recommendedName>
</protein>
<proteinExistence type="predicted"/>
<reference evidence="3" key="1">
    <citation type="journal article" date="2019" name="Int. J. Syst. Evol. Microbiol.">
        <title>The Global Catalogue of Microorganisms (GCM) 10K type strain sequencing project: providing services to taxonomists for standard genome sequencing and annotation.</title>
        <authorList>
            <consortium name="The Broad Institute Genomics Platform"/>
            <consortium name="The Broad Institute Genome Sequencing Center for Infectious Disease"/>
            <person name="Wu L."/>
            <person name="Ma J."/>
        </authorList>
    </citation>
    <scope>NUCLEOTIDE SEQUENCE [LARGE SCALE GENOMIC DNA]</scope>
    <source>
        <strain evidence="3">CGMCC 4.7608</strain>
    </source>
</reference>
<evidence type="ECO:0000256" key="1">
    <source>
        <dbReference type="SAM" id="SignalP"/>
    </source>
</evidence>
<feature type="signal peptide" evidence="1">
    <location>
        <begin position="1"/>
        <end position="19"/>
    </location>
</feature>
<organism evidence="2 3">
    <name type="scientific">Chromobacterium aquaticum</name>
    <dbReference type="NCBI Taxonomy" id="467180"/>
    <lineage>
        <taxon>Bacteria</taxon>
        <taxon>Pseudomonadati</taxon>
        <taxon>Pseudomonadota</taxon>
        <taxon>Betaproteobacteria</taxon>
        <taxon>Neisseriales</taxon>
        <taxon>Chromobacteriaceae</taxon>
        <taxon>Chromobacterium</taxon>
    </lineage>
</organism>
<name>A0ABV8ZZZ5_9NEIS</name>
<evidence type="ECO:0000313" key="2">
    <source>
        <dbReference type="EMBL" id="MFC4492165.1"/>
    </source>
</evidence>
<feature type="chain" id="PRO_5047381790" description="Sulfite:cytochrome C oxidoreductase subunit B" evidence="1">
    <location>
        <begin position="20"/>
        <end position="113"/>
    </location>
</feature>
<dbReference type="RefSeq" id="WP_231465336.1">
    <property type="nucleotide sequence ID" value="NZ_JAJOHW010000190.1"/>
</dbReference>
<sequence>MNKIWMLAILAWACCHAAAATSIALPNETAMYPATSHPGYLPALQKCLICHSADYAALQPPLSEARWRDITEKMRLAFKAPLTAEEAVLIAGYLADAQRQGVLSSRPPPAGSR</sequence>
<dbReference type="InterPro" id="IPR036909">
    <property type="entry name" value="Cyt_c-like_dom_sf"/>
</dbReference>
<gene>
    <name evidence="2" type="ORF">ACFO0R_21350</name>
</gene>